<protein>
    <submittedName>
        <fullName evidence="1">Uncharacterized protein</fullName>
    </submittedName>
</protein>
<sequence>MHVGGLYNPPQRLTALVHPLYSTPLACSTTTAAASVLLYFDVDKDTANANHIMCACYPTLVHITCFPLTMPSSTLYLCPNCSNPSFSFFDSRRVACNSNDGTMIVFAKDLVKQFLYATKSLCGLESKRSFAARQSAREAIERVACLIANQQPQED</sequence>
<accession>A0A2G9HAH7</accession>
<proteinExistence type="predicted"/>
<reference evidence="2" key="1">
    <citation type="journal article" date="2018" name="Gigascience">
        <title>Genome assembly of the Pink Ipe (Handroanthus impetiginosus, Bignoniaceae), a highly valued, ecologically keystone Neotropical timber forest tree.</title>
        <authorList>
            <person name="Silva-Junior O.B."/>
            <person name="Grattapaglia D."/>
            <person name="Novaes E."/>
            <person name="Collevatti R.G."/>
        </authorList>
    </citation>
    <scope>NUCLEOTIDE SEQUENCE [LARGE SCALE GENOMIC DNA]</scope>
    <source>
        <strain evidence="2">cv. UFG-1</strain>
    </source>
</reference>
<name>A0A2G9HAH7_9LAMI</name>
<dbReference type="EMBL" id="NKXS01002262">
    <property type="protein sequence ID" value="PIN14525.1"/>
    <property type="molecule type" value="Genomic_DNA"/>
</dbReference>
<dbReference type="OrthoDB" id="692041at2759"/>
<gene>
    <name evidence="1" type="ORF">CDL12_12850</name>
</gene>
<evidence type="ECO:0000313" key="1">
    <source>
        <dbReference type="EMBL" id="PIN14525.1"/>
    </source>
</evidence>
<organism evidence="1 2">
    <name type="scientific">Handroanthus impetiginosus</name>
    <dbReference type="NCBI Taxonomy" id="429701"/>
    <lineage>
        <taxon>Eukaryota</taxon>
        <taxon>Viridiplantae</taxon>
        <taxon>Streptophyta</taxon>
        <taxon>Embryophyta</taxon>
        <taxon>Tracheophyta</taxon>
        <taxon>Spermatophyta</taxon>
        <taxon>Magnoliopsida</taxon>
        <taxon>eudicotyledons</taxon>
        <taxon>Gunneridae</taxon>
        <taxon>Pentapetalae</taxon>
        <taxon>asterids</taxon>
        <taxon>lamiids</taxon>
        <taxon>Lamiales</taxon>
        <taxon>Bignoniaceae</taxon>
        <taxon>Crescentiina</taxon>
        <taxon>Tabebuia alliance</taxon>
        <taxon>Handroanthus</taxon>
    </lineage>
</organism>
<dbReference type="AlphaFoldDB" id="A0A2G9HAH7"/>
<keyword evidence="2" id="KW-1185">Reference proteome</keyword>
<evidence type="ECO:0000313" key="2">
    <source>
        <dbReference type="Proteomes" id="UP000231279"/>
    </source>
</evidence>
<dbReference type="Proteomes" id="UP000231279">
    <property type="component" value="Unassembled WGS sequence"/>
</dbReference>
<comment type="caution">
    <text evidence="1">The sequence shown here is derived from an EMBL/GenBank/DDBJ whole genome shotgun (WGS) entry which is preliminary data.</text>
</comment>